<evidence type="ECO:0000256" key="1">
    <source>
        <dbReference type="SAM" id="SignalP"/>
    </source>
</evidence>
<feature type="chain" id="PRO_5016280766" description="Chitin-binding type-2 domain-containing protein" evidence="1">
    <location>
        <begin position="18"/>
        <end position="451"/>
    </location>
</feature>
<evidence type="ECO:0000313" key="4">
    <source>
        <dbReference type="Proteomes" id="UP000250275"/>
    </source>
</evidence>
<dbReference type="GO" id="GO:0005576">
    <property type="term" value="C:extracellular region"/>
    <property type="evidence" value="ECO:0007669"/>
    <property type="project" value="InterPro"/>
</dbReference>
<sequence length="451" mass="51634">MKLIIFILYSVLIVTESSKCPESRKPHSTSCTIFYNCVNLPGGGYVWVPSKCTENLIFQPYLRMCVLPGDTWTCDTLSTESSFITNRYDIPELINPNETSYMGFTENPWNFSEFIDSSYTTDSIPDYSDQETATPYPLIEIGETMEHKYESNTDNASESNNIQNDYLQTEDDNKKYYSMLNQLIRHLLIYRKITIPLEFLASSLSTPSRPVTNLPLSNYLIQNYIQQNNHLQNTIITDSKLQNTTKSNITLKDDKDESATGNPKNSLILDNLEHESYIISITDNIGNKQYLTIQRYKSLAYNLDSQFVQIIPCIKNARMPNTTNCIKYYVCEPEIASIIEYTCPLFTAFNKYLKICNTEAYNKCIENKNNKENVNLPGGADNIFQTNIPNKNICTEHGKTKDPISESRYYICYAASDNSQNIKAIQMTCPNDLIFCQSKKVCTTKYLCNTI</sequence>
<reference evidence="3 4" key="1">
    <citation type="submission" date="2015-07" db="EMBL/GenBank/DDBJ databases">
        <title>The genome of Eufriesea mexicana.</title>
        <authorList>
            <person name="Pan H."/>
            <person name="Kapheim K."/>
        </authorList>
    </citation>
    <scope>NUCLEOTIDE SEQUENCE [LARGE SCALE GENOMIC DNA]</scope>
    <source>
        <strain evidence="3">0111107269</strain>
        <tissue evidence="3">Whole body</tissue>
    </source>
</reference>
<feature type="signal peptide" evidence="1">
    <location>
        <begin position="1"/>
        <end position="17"/>
    </location>
</feature>
<dbReference type="Pfam" id="PF01607">
    <property type="entry name" value="CBM_14"/>
    <property type="match status" value="1"/>
</dbReference>
<dbReference type="SMART" id="SM00494">
    <property type="entry name" value="ChtBD2"/>
    <property type="match status" value="3"/>
</dbReference>
<dbReference type="GO" id="GO:0008061">
    <property type="term" value="F:chitin binding"/>
    <property type="evidence" value="ECO:0007669"/>
    <property type="project" value="InterPro"/>
</dbReference>
<proteinExistence type="predicted"/>
<name>A0A310S8C6_9HYME</name>
<dbReference type="AlphaFoldDB" id="A0A310S8C6"/>
<dbReference type="EMBL" id="KQ764881">
    <property type="protein sequence ID" value="OAD54374.1"/>
    <property type="molecule type" value="Genomic_DNA"/>
</dbReference>
<keyword evidence="4" id="KW-1185">Reference proteome</keyword>
<accession>A0A310S8C6</accession>
<protein>
    <recommendedName>
        <fullName evidence="2">Chitin-binding type-2 domain-containing protein</fullName>
    </recommendedName>
</protein>
<feature type="domain" description="Chitin-binding type-2" evidence="2">
    <location>
        <begin position="310"/>
        <end position="366"/>
    </location>
</feature>
<dbReference type="SUPFAM" id="SSF57625">
    <property type="entry name" value="Invertebrate chitin-binding proteins"/>
    <property type="match status" value="3"/>
</dbReference>
<evidence type="ECO:0000259" key="2">
    <source>
        <dbReference type="PROSITE" id="PS50940"/>
    </source>
</evidence>
<gene>
    <name evidence="3" type="ORF">WN48_08088</name>
</gene>
<organism evidence="3 4">
    <name type="scientific">Eufriesea mexicana</name>
    <dbReference type="NCBI Taxonomy" id="516756"/>
    <lineage>
        <taxon>Eukaryota</taxon>
        <taxon>Metazoa</taxon>
        <taxon>Ecdysozoa</taxon>
        <taxon>Arthropoda</taxon>
        <taxon>Hexapoda</taxon>
        <taxon>Insecta</taxon>
        <taxon>Pterygota</taxon>
        <taxon>Neoptera</taxon>
        <taxon>Endopterygota</taxon>
        <taxon>Hymenoptera</taxon>
        <taxon>Apocrita</taxon>
        <taxon>Aculeata</taxon>
        <taxon>Apoidea</taxon>
        <taxon>Anthophila</taxon>
        <taxon>Apidae</taxon>
        <taxon>Eufriesea</taxon>
    </lineage>
</organism>
<dbReference type="InterPro" id="IPR002557">
    <property type="entry name" value="Chitin-bd_dom"/>
</dbReference>
<dbReference type="Proteomes" id="UP000250275">
    <property type="component" value="Unassembled WGS sequence"/>
</dbReference>
<feature type="domain" description="Chitin-binding type-2" evidence="2">
    <location>
        <begin position="17"/>
        <end position="76"/>
    </location>
</feature>
<evidence type="ECO:0000313" key="3">
    <source>
        <dbReference type="EMBL" id="OAD54374.1"/>
    </source>
</evidence>
<dbReference type="InterPro" id="IPR036508">
    <property type="entry name" value="Chitin-bd_dom_sf"/>
</dbReference>
<keyword evidence="1" id="KW-0732">Signal</keyword>
<dbReference type="PROSITE" id="PS50940">
    <property type="entry name" value="CHIT_BIND_II"/>
    <property type="match status" value="2"/>
</dbReference>
<dbReference type="Gene3D" id="2.170.140.10">
    <property type="entry name" value="Chitin binding domain"/>
    <property type="match status" value="3"/>
</dbReference>